<keyword evidence="3" id="KW-1185">Reference proteome</keyword>
<keyword evidence="1" id="KW-0378">Hydrolase</keyword>
<gene>
    <name evidence="2" type="ORF">BFW38_04785</name>
</gene>
<dbReference type="RefSeq" id="WP_068997359.1">
    <property type="nucleotide sequence ID" value="NZ_MDTQ01000001.1"/>
</dbReference>
<reference evidence="2 3" key="1">
    <citation type="submission" date="2016-08" db="EMBL/GenBank/DDBJ databases">
        <authorList>
            <person name="Seilhamer J.J."/>
        </authorList>
    </citation>
    <scope>NUCLEOTIDE SEQUENCE [LARGE SCALE GENOMIC DNA]</scope>
    <source>
        <strain evidence="2 3">PH27A</strain>
    </source>
</reference>
<dbReference type="OrthoDB" id="9808013at2"/>
<dbReference type="AlphaFoldDB" id="A0A1E2V7L5"/>
<dbReference type="GO" id="GO:0047632">
    <property type="term" value="F:agmatine deiminase activity"/>
    <property type="evidence" value="ECO:0007669"/>
    <property type="project" value="TreeGrafter"/>
</dbReference>
<comment type="caution">
    <text evidence="2">The sequence shown here is derived from an EMBL/GenBank/DDBJ whole genome shotgun (WGS) entry which is preliminary data.</text>
</comment>
<accession>A0A1E2V7L5</accession>
<evidence type="ECO:0000313" key="3">
    <source>
        <dbReference type="Proteomes" id="UP000094291"/>
    </source>
</evidence>
<proteinExistence type="predicted"/>
<organism evidence="2 3">
    <name type="scientific">Terasakiispira papahanaumokuakeensis</name>
    <dbReference type="NCBI Taxonomy" id="197479"/>
    <lineage>
        <taxon>Bacteria</taxon>
        <taxon>Pseudomonadati</taxon>
        <taxon>Pseudomonadota</taxon>
        <taxon>Gammaproteobacteria</taxon>
        <taxon>Oceanospirillales</taxon>
        <taxon>Terasakiispira</taxon>
    </lineage>
</organism>
<evidence type="ECO:0000313" key="2">
    <source>
        <dbReference type="EMBL" id="ODC02964.1"/>
    </source>
</evidence>
<dbReference type="GO" id="GO:0004668">
    <property type="term" value="F:protein-arginine deiminase activity"/>
    <property type="evidence" value="ECO:0007669"/>
    <property type="project" value="InterPro"/>
</dbReference>
<protein>
    <submittedName>
        <fullName evidence="2">Agmatine deiminase</fullName>
    </submittedName>
</protein>
<dbReference type="EMBL" id="MDTQ01000001">
    <property type="protein sequence ID" value="ODC02964.1"/>
    <property type="molecule type" value="Genomic_DNA"/>
</dbReference>
<dbReference type="SUPFAM" id="SSF55909">
    <property type="entry name" value="Pentein"/>
    <property type="match status" value="1"/>
</dbReference>
<sequence length="346" mass="38366">MTCLLPAEWHPQDAVMLTWPHADSDWASVLPHIEATMLNLATEIGVRQHLLIVCQNWATQTRLNQALTAAGVPTAHQHFSLQPSDDTWARDHGPITVMQNQTPHALNFGFNGWGGKFPAEQDNALNAGLMRQQLLACPMSTHDLILEGGSIETDGRGTLLTTSACLLNPNRNPSWSQAQIEHYLSEHMGIERFLWLHHGYLEGDDTDSHIDTLARFCDEHTIAYVTCDDPEDPHYGPLKQMEAELEAFTTANGDPYRLIPLPMAPALYHPEDHYRLPATYANFLIINGAVIMPTHHDPECDADAVAALKTAFPAHDIIGIDARIVVQQHGSLHCLTMQLPTGTLKL</sequence>
<dbReference type="PANTHER" id="PTHR31377">
    <property type="entry name" value="AGMATINE DEIMINASE-RELATED"/>
    <property type="match status" value="1"/>
</dbReference>
<evidence type="ECO:0000256" key="1">
    <source>
        <dbReference type="ARBA" id="ARBA00022801"/>
    </source>
</evidence>
<dbReference type="Gene3D" id="3.75.10.10">
    <property type="entry name" value="L-arginine/glycine Amidinotransferase, Chain A"/>
    <property type="match status" value="1"/>
</dbReference>
<dbReference type="PANTHER" id="PTHR31377:SF0">
    <property type="entry name" value="AGMATINE DEIMINASE-RELATED"/>
    <property type="match status" value="1"/>
</dbReference>
<dbReference type="InterPro" id="IPR007466">
    <property type="entry name" value="Peptidyl-Arg-deiminase_porph"/>
</dbReference>
<dbReference type="STRING" id="197479.BFW38_04785"/>
<dbReference type="Proteomes" id="UP000094291">
    <property type="component" value="Unassembled WGS sequence"/>
</dbReference>
<dbReference type="Pfam" id="PF04371">
    <property type="entry name" value="PAD_porph"/>
    <property type="match status" value="1"/>
</dbReference>
<dbReference type="GO" id="GO:0009446">
    <property type="term" value="P:putrescine biosynthetic process"/>
    <property type="evidence" value="ECO:0007669"/>
    <property type="project" value="InterPro"/>
</dbReference>
<name>A0A1E2V7L5_9GAMM</name>